<dbReference type="PROSITE" id="PS50893">
    <property type="entry name" value="ABC_TRANSPORTER_2"/>
    <property type="match status" value="1"/>
</dbReference>
<evidence type="ECO:0000256" key="1">
    <source>
        <dbReference type="ARBA" id="ARBA00004202"/>
    </source>
</evidence>
<dbReference type="Proteomes" id="UP001501195">
    <property type="component" value="Unassembled WGS sequence"/>
</dbReference>
<reference evidence="8" key="1">
    <citation type="journal article" date="2019" name="Int. J. Syst. Evol. Microbiol.">
        <title>The Global Catalogue of Microorganisms (GCM) 10K type strain sequencing project: providing services to taxonomists for standard genome sequencing and annotation.</title>
        <authorList>
            <consortium name="The Broad Institute Genomics Platform"/>
            <consortium name="The Broad Institute Genome Sequencing Center for Infectious Disease"/>
            <person name="Wu L."/>
            <person name="Ma J."/>
        </authorList>
    </citation>
    <scope>NUCLEOTIDE SEQUENCE [LARGE SCALE GENOMIC DNA]</scope>
    <source>
        <strain evidence="8">JCM 18126</strain>
    </source>
</reference>
<gene>
    <name evidence="7" type="ORF">GCM10023225_33430</name>
</gene>
<comment type="caution">
    <text evidence="7">The sequence shown here is derived from an EMBL/GenBank/DDBJ whole genome shotgun (WGS) entry which is preliminary data.</text>
</comment>
<evidence type="ECO:0000259" key="6">
    <source>
        <dbReference type="PROSITE" id="PS50893"/>
    </source>
</evidence>
<dbReference type="SUPFAM" id="SSF52540">
    <property type="entry name" value="P-loop containing nucleoside triphosphate hydrolases"/>
    <property type="match status" value="1"/>
</dbReference>
<dbReference type="Gene3D" id="3.40.50.300">
    <property type="entry name" value="P-loop containing nucleotide triphosphate hydrolases"/>
    <property type="match status" value="1"/>
</dbReference>
<dbReference type="InterPro" id="IPR003593">
    <property type="entry name" value="AAA+_ATPase"/>
</dbReference>
<keyword evidence="3" id="KW-0547">Nucleotide-binding</keyword>
<sequence>MIDVQHLTKRYGERTVVDDVSFTVEEGEVLGLLGHNGAGKTTTVECVAGLRSPDAGTVRVLGVDPVARRDVARLGIGVQLQQSTLPDRMRVEEALRLFASFYPCPVPVADLLESLGLAEHRAKPYRVLSGGLKQRLSFALALVGAPRIAVLDELTTGLDPQARRDVWQQVRDVVRGRGVAVLLVTHFMEEAERLCDRAAILSAGRVVALDTPAGLVERAAGEQSLRFSPSAPLDPAVLRALPEVTSVTETAGTVHVAGRGELVHAVMSVLAREGVVARGLRIEQTTLDDAYLALTGGAQDDRADDRHDDREGVRS</sequence>
<evidence type="ECO:0000256" key="3">
    <source>
        <dbReference type="ARBA" id="ARBA00022741"/>
    </source>
</evidence>
<protein>
    <submittedName>
        <fullName evidence="7">ABC transporter ATP-binding protein</fullName>
    </submittedName>
</protein>
<dbReference type="PANTHER" id="PTHR42711">
    <property type="entry name" value="ABC TRANSPORTER ATP-BINDING PROTEIN"/>
    <property type="match status" value="1"/>
</dbReference>
<dbReference type="SMART" id="SM00382">
    <property type="entry name" value="AAA"/>
    <property type="match status" value="1"/>
</dbReference>
<keyword evidence="8" id="KW-1185">Reference proteome</keyword>
<dbReference type="InterPro" id="IPR003439">
    <property type="entry name" value="ABC_transporter-like_ATP-bd"/>
</dbReference>
<dbReference type="InterPro" id="IPR027417">
    <property type="entry name" value="P-loop_NTPase"/>
</dbReference>
<evidence type="ECO:0000313" key="7">
    <source>
        <dbReference type="EMBL" id="GAA4659866.1"/>
    </source>
</evidence>
<organism evidence="7 8">
    <name type="scientific">Kineococcus glutinatus</name>
    <dbReference type="NCBI Taxonomy" id="1070872"/>
    <lineage>
        <taxon>Bacteria</taxon>
        <taxon>Bacillati</taxon>
        <taxon>Actinomycetota</taxon>
        <taxon>Actinomycetes</taxon>
        <taxon>Kineosporiales</taxon>
        <taxon>Kineosporiaceae</taxon>
        <taxon>Kineococcus</taxon>
    </lineage>
</organism>
<evidence type="ECO:0000256" key="2">
    <source>
        <dbReference type="ARBA" id="ARBA00022448"/>
    </source>
</evidence>
<keyword evidence="2" id="KW-0813">Transport</keyword>
<feature type="domain" description="ABC transporter" evidence="6">
    <location>
        <begin position="2"/>
        <end position="228"/>
    </location>
</feature>
<evidence type="ECO:0000313" key="8">
    <source>
        <dbReference type="Proteomes" id="UP001501195"/>
    </source>
</evidence>
<accession>A0ABP8VFS1</accession>
<dbReference type="GO" id="GO:0005524">
    <property type="term" value="F:ATP binding"/>
    <property type="evidence" value="ECO:0007669"/>
    <property type="project" value="UniProtKB-KW"/>
</dbReference>
<evidence type="ECO:0000256" key="4">
    <source>
        <dbReference type="ARBA" id="ARBA00022840"/>
    </source>
</evidence>
<comment type="subcellular location">
    <subcellularLocation>
        <location evidence="1">Cell membrane</location>
        <topology evidence="1">Peripheral membrane protein</topology>
    </subcellularLocation>
</comment>
<keyword evidence="5" id="KW-0046">Antibiotic resistance</keyword>
<dbReference type="PANTHER" id="PTHR42711:SF16">
    <property type="entry name" value="ABC TRANSPORTER ATP-BINDING PROTEIN"/>
    <property type="match status" value="1"/>
</dbReference>
<dbReference type="EMBL" id="BAABIL010000678">
    <property type="protein sequence ID" value="GAA4659866.1"/>
    <property type="molecule type" value="Genomic_DNA"/>
</dbReference>
<dbReference type="InterPro" id="IPR050763">
    <property type="entry name" value="ABC_transporter_ATP-binding"/>
</dbReference>
<name>A0ABP8VFS1_9ACTN</name>
<dbReference type="Pfam" id="PF00005">
    <property type="entry name" value="ABC_tran"/>
    <property type="match status" value="1"/>
</dbReference>
<proteinExistence type="predicted"/>
<keyword evidence="4 7" id="KW-0067">ATP-binding</keyword>
<evidence type="ECO:0000256" key="5">
    <source>
        <dbReference type="ARBA" id="ARBA00023251"/>
    </source>
</evidence>
<dbReference type="CDD" id="cd03263">
    <property type="entry name" value="ABC_subfamily_A"/>
    <property type="match status" value="1"/>
</dbReference>